<dbReference type="Gene3D" id="1.10.10.10">
    <property type="entry name" value="Winged helix-like DNA-binding domain superfamily/Winged helix DNA-binding domain"/>
    <property type="match status" value="1"/>
</dbReference>
<dbReference type="PANTHER" id="PTHR46361:SF3">
    <property type="entry name" value="ELECTRON CARRIER_ PROTEIN DISULFIDE OXIDOREDUCTASE"/>
    <property type="match status" value="1"/>
</dbReference>
<feature type="region of interest" description="Disordered" evidence="1">
    <location>
        <begin position="538"/>
        <end position="582"/>
    </location>
</feature>
<evidence type="ECO:0000313" key="3">
    <source>
        <dbReference type="EMBL" id="CAB9521795.1"/>
    </source>
</evidence>
<evidence type="ECO:0000259" key="2">
    <source>
        <dbReference type="PROSITE" id="PS50186"/>
    </source>
</evidence>
<dbReference type="AlphaFoldDB" id="A0A9N8ENJ7"/>
<dbReference type="Gene3D" id="3.40.30.10">
    <property type="entry name" value="Glutaredoxin"/>
    <property type="match status" value="1"/>
</dbReference>
<proteinExistence type="predicted"/>
<dbReference type="Proteomes" id="UP001153069">
    <property type="component" value="Unassembled WGS sequence"/>
</dbReference>
<accession>A0A9N8ENJ7</accession>
<dbReference type="InterPro" id="IPR036390">
    <property type="entry name" value="WH_DNA-bd_sf"/>
</dbReference>
<dbReference type="Pfam" id="PF04784">
    <property type="entry name" value="DUF547"/>
    <property type="match status" value="1"/>
</dbReference>
<dbReference type="InterPro" id="IPR014025">
    <property type="entry name" value="Glutaredoxin_subgr"/>
</dbReference>
<dbReference type="Pfam" id="PF00610">
    <property type="entry name" value="DEP"/>
    <property type="match status" value="1"/>
</dbReference>
<name>A0A9N8ENJ7_9STRA</name>
<feature type="compositionally biased region" description="Basic and acidic residues" evidence="1">
    <location>
        <begin position="561"/>
        <end position="572"/>
    </location>
</feature>
<protein>
    <submittedName>
        <fullName evidence="3">Glutaredoxin 3</fullName>
    </submittedName>
</protein>
<dbReference type="InterPro" id="IPR002109">
    <property type="entry name" value="Glutaredoxin"/>
</dbReference>
<dbReference type="SUPFAM" id="SSF52833">
    <property type="entry name" value="Thioredoxin-like"/>
    <property type="match status" value="1"/>
</dbReference>
<dbReference type="GO" id="GO:0035556">
    <property type="term" value="P:intracellular signal transduction"/>
    <property type="evidence" value="ECO:0007669"/>
    <property type="project" value="InterPro"/>
</dbReference>
<dbReference type="PROSITE" id="PS51354">
    <property type="entry name" value="GLUTAREDOXIN_2"/>
    <property type="match status" value="1"/>
</dbReference>
<dbReference type="CDD" id="cd04371">
    <property type="entry name" value="DEP"/>
    <property type="match status" value="1"/>
</dbReference>
<sequence>MGRIIIFTIDSCSFCHRVKKELQHRCLPFVEIPVDCFPERKVDMFELSGKMTVPQIFMNTRWIGGCDELIKLLDTWDSEGDYWQRYLEEVARQPDPVDYRLSHPMTPLGLTELFQSSDHHRDPSATGGDECFVDGWIPLPGNPPTRATFGEVTSILVQEMPREKLAYLAKYYQDCFTGCQGVDALMQIFPALCPSQDPNNAEDRLRAVGFGNLLMRCGIMHHVANHHQYVDTKDYYYRLQPFHQPYLLNSFLSQQQVSLSLTSHMKESSTFRPEEDTSSSGPNTVLSASGALKLLTNLQRLLSDIETRATGRDGIDFLATKDYSDPAFIQLEEGSCRLQCMDGICLASTMTDAEKTVFGIHLYNTMVRHAQIKVGLPTTASQRRAFFTGVKYKVANQILSLDDVEHGFLRANTRHPYHVKQQFLGDDARRAWTTKKLDPRIHFTLWCGAKSCPQLNEFSVENLDEQLQLASESFCLDDNNVVVDENTNTLTLSMIFKWYKSDFGCASSKDLPEVVLGYLPEGSEKHAALSAMIIQSKTPGSYSPGQRRFTRGMPRSSSPDMRSKPPDNRETWGGKSTSQRTGDGVKVKFIPYDWAPQAAPGKFATFTRSNLKTTETSLRAPFSKRAIAGLTMGGMPSNFRNKSDRKQ</sequence>
<reference evidence="3" key="1">
    <citation type="submission" date="2020-06" db="EMBL/GenBank/DDBJ databases">
        <authorList>
            <consortium name="Plant Systems Biology data submission"/>
        </authorList>
    </citation>
    <scope>NUCLEOTIDE SEQUENCE</scope>
    <source>
        <strain evidence="3">D6</strain>
    </source>
</reference>
<dbReference type="PANTHER" id="PTHR46361">
    <property type="entry name" value="ELECTRON CARRIER/ PROTEIN DISULFIDE OXIDOREDUCTASE"/>
    <property type="match status" value="1"/>
</dbReference>
<evidence type="ECO:0000313" key="4">
    <source>
        <dbReference type="Proteomes" id="UP001153069"/>
    </source>
</evidence>
<dbReference type="OrthoDB" id="418495at2759"/>
<comment type="caution">
    <text evidence="3">The sequence shown here is derived from an EMBL/GenBank/DDBJ whole genome shotgun (WGS) entry which is preliminary data.</text>
</comment>
<dbReference type="EMBL" id="CAICTM010001231">
    <property type="protein sequence ID" value="CAB9521795.1"/>
    <property type="molecule type" value="Genomic_DNA"/>
</dbReference>
<feature type="region of interest" description="Disordered" evidence="1">
    <location>
        <begin position="264"/>
        <end position="283"/>
    </location>
</feature>
<dbReference type="Pfam" id="PF00462">
    <property type="entry name" value="Glutaredoxin"/>
    <property type="match status" value="1"/>
</dbReference>
<dbReference type="SUPFAM" id="SSF46785">
    <property type="entry name" value="Winged helix' DNA-binding domain"/>
    <property type="match status" value="1"/>
</dbReference>
<dbReference type="InterPro" id="IPR000591">
    <property type="entry name" value="DEP_dom"/>
</dbReference>
<gene>
    <name evidence="3" type="ORF">SEMRO_1233_G254820.1</name>
</gene>
<feature type="compositionally biased region" description="Basic and acidic residues" evidence="1">
    <location>
        <begin position="264"/>
        <end position="275"/>
    </location>
</feature>
<dbReference type="InterPro" id="IPR006869">
    <property type="entry name" value="DUF547"/>
</dbReference>
<dbReference type="InterPro" id="IPR036249">
    <property type="entry name" value="Thioredoxin-like_sf"/>
</dbReference>
<dbReference type="InterPro" id="IPR036388">
    <property type="entry name" value="WH-like_DNA-bd_sf"/>
</dbReference>
<dbReference type="PROSITE" id="PS50186">
    <property type="entry name" value="DEP"/>
    <property type="match status" value="1"/>
</dbReference>
<evidence type="ECO:0000256" key="1">
    <source>
        <dbReference type="SAM" id="MobiDB-lite"/>
    </source>
</evidence>
<dbReference type="PRINTS" id="PR00160">
    <property type="entry name" value="GLUTAREDOXIN"/>
</dbReference>
<organism evidence="3 4">
    <name type="scientific">Seminavis robusta</name>
    <dbReference type="NCBI Taxonomy" id="568900"/>
    <lineage>
        <taxon>Eukaryota</taxon>
        <taxon>Sar</taxon>
        <taxon>Stramenopiles</taxon>
        <taxon>Ochrophyta</taxon>
        <taxon>Bacillariophyta</taxon>
        <taxon>Bacillariophyceae</taxon>
        <taxon>Bacillariophycidae</taxon>
        <taxon>Naviculales</taxon>
        <taxon>Naviculaceae</taxon>
        <taxon>Seminavis</taxon>
    </lineage>
</organism>
<feature type="domain" description="DEP" evidence="2">
    <location>
        <begin position="172"/>
        <end position="241"/>
    </location>
</feature>
<keyword evidence="4" id="KW-1185">Reference proteome</keyword>